<keyword evidence="6" id="KW-1185">Reference proteome</keyword>
<keyword evidence="1" id="KW-1133">Transmembrane helix</keyword>
<feature type="chain" id="PRO_5041395616" description="EGF-like domain-containing protein" evidence="2">
    <location>
        <begin position="24"/>
        <end position="372"/>
    </location>
</feature>
<organism evidence="5 6">
    <name type="scientific">Dioszegia hungarica</name>
    <dbReference type="NCBI Taxonomy" id="4972"/>
    <lineage>
        <taxon>Eukaryota</taxon>
        <taxon>Fungi</taxon>
        <taxon>Dikarya</taxon>
        <taxon>Basidiomycota</taxon>
        <taxon>Agaricomycotina</taxon>
        <taxon>Tremellomycetes</taxon>
        <taxon>Tremellales</taxon>
        <taxon>Bulleribasidiaceae</taxon>
        <taxon>Dioszegia</taxon>
    </lineage>
</organism>
<evidence type="ECO:0000313" key="5">
    <source>
        <dbReference type="EMBL" id="KAI9639779.1"/>
    </source>
</evidence>
<evidence type="ECO:0000259" key="4">
    <source>
        <dbReference type="PROSITE" id="PS01186"/>
    </source>
</evidence>
<accession>A0AA38LZ62</accession>
<dbReference type="PROSITE" id="PS01186">
    <property type="entry name" value="EGF_2"/>
    <property type="match status" value="1"/>
</dbReference>
<protein>
    <recommendedName>
        <fullName evidence="3 4">EGF-like domain-containing protein</fullName>
    </recommendedName>
</protein>
<dbReference type="InterPro" id="IPR000742">
    <property type="entry name" value="EGF"/>
</dbReference>
<keyword evidence="2" id="KW-0732">Signal</keyword>
<dbReference type="GO" id="GO:0005783">
    <property type="term" value="C:endoplasmic reticulum"/>
    <property type="evidence" value="ECO:0007669"/>
    <property type="project" value="TreeGrafter"/>
</dbReference>
<comment type="caution">
    <text evidence="5">The sequence shown here is derived from an EMBL/GenBank/DDBJ whole genome shotgun (WGS) entry which is preliminary data.</text>
</comment>
<feature type="signal peptide" evidence="2">
    <location>
        <begin position="1"/>
        <end position="23"/>
    </location>
</feature>
<name>A0AA38LZ62_9TREE</name>
<dbReference type="AlphaFoldDB" id="A0AA38LZ62"/>
<reference evidence="5" key="1">
    <citation type="journal article" date="2022" name="G3 (Bethesda)">
        <title>High quality genome of the basidiomycete yeast Dioszegia hungarica PDD-24b-2 isolated from cloud water.</title>
        <authorList>
            <person name="Jarrige D."/>
            <person name="Haridas S."/>
            <person name="Bleykasten-Grosshans C."/>
            <person name="Joly M."/>
            <person name="Nadalig T."/>
            <person name="Sancelme M."/>
            <person name="Vuilleumier S."/>
            <person name="Grigoriev I.V."/>
            <person name="Amato P."/>
            <person name="Bringel F."/>
        </authorList>
    </citation>
    <scope>NUCLEOTIDE SEQUENCE</scope>
    <source>
        <strain evidence="5">PDD-24b-2</strain>
    </source>
</reference>
<feature type="domain" description="EGF-like" evidence="3 4">
    <location>
        <begin position="309"/>
        <end position="320"/>
    </location>
</feature>
<keyword evidence="1" id="KW-0812">Transmembrane</keyword>
<sequence length="372" mass="40031">MRLSALSAFLLPFSLLLATFAQARSHSASSQQIQVYLHPSPSSPHASAPTLSADQAKAVLNHHLGAHASDFDEMPADEGMWGHLMGIWGGRKEVDGARIVIVDGGVSPQAVLPTNLQHEPSFYLQNDDDAASLFAPYLERAQSFFSEILAKMPDYVKDFVDGLEMTGTKAAAALHQELSALIALSEKELIPFLANLRTSTWEAVRVSGLANVKEGSEEWEEGTKSVQAGLQAMSQPDSPPLMIIIMPQQSSQATFHSKRSINTIEERSFNDSTPVCYKSKSACSDSTSCSDHGSCTMLGQVGDKECWGCKCSSGYAGSECQKADYTIPFIIIVFSTLLLMSLVVGSIALLMTVGDTKLPSTLTLAVGHAKRD</sequence>
<dbReference type="GeneID" id="77730159"/>
<evidence type="ECO:0000256" key="2">
    <source>
        <dbReference type="SAM" id="SignalP"/>
    </source>
</evidence>
<keyword evidence="1" id="KW-0472">Membrane</keyword>
<dbReference type="EMBL" id="JAKWFO010000001">
    <property type="protein sequence ID" value="KAI9639779.1"/>
    <property type="molecule type" value="Genomic_DNA"/>
</dbReference>
<gene>
    <name evidence="5" type="ORF">MKK02DRAFT_40104</name>
</gene>
<dbReference type="PANTHER" id="PTHR36853:SF1">
    <property type="entry name" value="DUF3844 DOMAIN-CONTAINING PROTEIN"/>
    <property type="match status" value="1"/>
</dbReference>
<dbReference type="PANTHER" id="PTHR36853">
    <property type="entry name" value="EXPRESSED PROTEIN"/>
    <property type="match status" value="1"/>
</dbReference>
<dbReference type="Pfam" id="PF12955">
    <property type="entry name" value="Vps3844_C"/>
    <property type="match status" value="1"/>
</dbReference>
<proteinExistence type="predicted"/>
<evidence type="ECO:0000259" key="3">
    <source>
        <dbReference type="PROSITE" id="PS00022"/>
    </source>
</evidence>
<dbReference type="InterPro" id="IPR024382">
    <property type="entry name" value="Vps3844_C"/>
</dbReference>
<dbReference type="RefSeq" id="XP_052949556.1">
    <property type="nucleotide sequence ID" value="XM_053090954.1"/>
</dbReference>
<evidence type="ECO:0000256" key="1">
    <source>
        <dbReference type="SAM" id="Phobius"/>
    </source>
</evidence>
<evidence type="ECO:0000313" key="6">
    <source>
        <dbReference type="Proteomes" id="UP001164286"/>
    </source>
</evidence>
<dbReference type="Proteomes" id="UP001164286">
    <property type="component" value="Unassembled WGS sequence"/>
</dbReference>
<dbReference type="InterPro" id="IPR053065">
    <property type="entry name" value="Archenteron_Induction-Rel"/>
</dbReference>
<dbReference type="PROSITE" id="PS00022">
    <property type="entry name" value="EGF_1"/>
    <property type="match status" value="1"/>
</dbReference>
<feature type="transmembrane region" description="Helical" evidence="1">
    <location>
        <begin position="327"/>
        <end position="350"/>
    </location>
</feature>